<reference evidence="1 2" key="1">
    <citation type="journal article" date="2013" name="PLoS Genet.">
        <title>The genome and development-dependent transcriptomes of Pyronema confluens: a window into fungal evolution.</title>
        <authorList>
            <person name="Traeger S."/>
            <person name="Altegoer F."/>
            <person name="Freitag M."/>
            <person name="Gabaldon T."/>
            <person name="Kempken F."/>
            <person name="Kumar A."/>
            <person name="Marcet-Houben M."/>
            <person name="Poggeler S."/>
            <person name="Stajich J.E."/>
            <person name="Nowrousian M."/>
        </authorList>
    </citation>
    <scope>NUCLEOTIDE SEQUENCE [LARGE SCALE GENOMIC DNA]</scope>
    <source>
        <strain evidence="2">CBS 100304</strain>
        <tissue evidence="1">Vegetative mycelium</tissue>
    </source>
</reference>
<dbReference type="AlphaFoldDB" id="U4LPP4"/>
<sequence length="20" mass="2259">MGMWRGRDLARSSVALLEPL</sequence>
<protein>
    <submittedName>
        <fullName evidence="1">Uncharacterized protein</fullName>
    </submittedName>
</protein>
<gene>
    <name evidence="1" type="ORF">PCON_03359</name>
</gene>
<evidence type="ECO:0000313" key="1">
    <source>
        <dbReference type="EMBL" id="CCX16660.1"/>
    </source>
</evidence>
<accession>U4LPP4</accession>
<dbReference type="Proteomes" id="UP000018144">
    <property type="component" value="Unassembled WGS sequence"/>
</dbReference>
<dbReference type="EMBL" id="HF936492">
    <property type="protein sequence ID" value="CCX16660.1"/>
    <property type="molecule type" value="Genomic_DNA"/>
</dbReference>
<proteinExistence type="predicted"/>
<keyword evidence="2" id="KW-1185">Reference proteome</keyword>
<organism evidence="1 2">
    <name type="scientific">Pyronema omphalodes (strain CBS 100304)</name>
    <name type="common">Pyronema confluens</name>
    <dbReference type="NCBI Taxonomy" id="1076935"/>
    <lineage>
        <taxon>Eukaryota</taxon>
        <taxon>Fungi</taxon>
        <taxon>Dikarya</taxon>
        <taxon>Ascomycota</taxon>
        <taxon>Pezizomycotina</taxon>
        <taxon>Pezizomycetes</taxon>
        <taxon>Pezizales</taxon>
        <taxon>Pyronemataceae</taxon>
        <taxon>Pyronema</taxon>
    </lineage>
</organism>
<name>U4LPP4_PYROM</name>
<evidence type="ECO:0000313" key="2">
    <source>
        <dbReference type="Proteomes" id="UP000018144"/>
    </source>
</evidence>